<feature type="transmembrane region" description="Helical" evidence="1">
    <location>
        <begin position="465"/>
        <end position="484"/>
    </location>
</feature>
<keyword evidence="1" id="KW-0812">Transmembrane</keyword>
<gene>
    <name evidence="3" type="ORF">CSO01_16170</name>
</gene>
<feature type="transmembrane region" description="Helical" evidence="1">
    <location>
        <begin position="436"/>
        <end position="459"/>
    </location>
</feature>
<dbReference type="RefSeq" id="WP_146952654.1">
    <property type="nucleotide sequence ID" value="NZ_BAABBJ010000003.1"/>
</dbReference>
<keyword evidence="4" id="KW-1185">Reference proteome</keyword>
<dbReference type="AlphaFoldDB" id="A0A512PCP7"/>
<keyword evidence="1" id="KW-1133">Transmembrane helix</keyword>
<protein>
    <submittedName>
        <fullName evidence="3">Uncharacterized protein</fullName>
    </submittedName>
</protein>
<feature type="transmembrane region" description="Helical" evidence="1">
    <location>
        <begin position="397"/>
        <end position="416"/>
    </location>
</feature>
<dbReference type="SUPFAM" id="SSF53649">
    <property type="entry name" value="Alkaline phosphatase-like"/>
    <property type="match status" value="1"/>
</dbReference>
<evidence type="ECO:0000256" key="2">
    <source>
        <dbReference type="SAM" id="SignalP"/>
    </source>
</evidence>
<organism evidence="3 4">
    <name type="scientific">Cellulomonas soli</name>
    <dbReference type="NCBI Taxonomy" id="931535"/>
    <lineage>
        <taxon>Bacteria</taxon>
        <taxon>Bacillati</taxon>
        <taxon>Actinomycetota</taxon>
        <taxon>Actinomycetes</taxon>
        <taxon>Micrococcales</taxon>
        <taxon>Cellulomonadaceae</taxon>
        <taxon>Cellulomonas</taxon>
    </lineage>
</organism>
<name>A0A512PCP7_9CELL</name>
<dbReference type="InterPro" id="IPR017850">
    <property type="entry name" value="Alkaline_phosphatase_core_sf"/>
</dbReference>
<feature type="signal peptide" evidence="2">
    <location>
        <begin position="1"/>
        <end position="18"/>
    </location>
</feature>
<feature type="chain" id="PRO_5021764728" evidence="2">
    <location>
        <begin position="19"/>
        <end position="792"/>
    </location>
</feature>
<keyword evidence="2" id="KW-0732">Signal</keyword>
<dbReference type="Proteomes" id="UP000321798">
    <property type="component" value="Unassembled WGS sequence"/>
</dbReference>
<sequence>MLALLVLALGLGLSVASAAPATATTGSTGTTRTSTGVLATDDAATAGDSATTPLVLVGMTGVRWDDVTTLTTPALWSLSRSASIGLVAARSVTTRSCPADGWLGVSAGARAADVVVADGSCRTLREPITEPARPVPGWEDYTAAVDAQSYGARLGLLGEALQAGGAQVTGIGPGAAIALSDSDGYPVGTYVHRPSGTSSLTQAVREALRTSDLVVVDAGSVRDAGQATVGRTSDAADGALTEQEQAELVAGADDPSSTEAFVEPTRAQQTQVVDTRVGAVLDAAERAGATVLVVSIADSGRAQLQLAAAVGTGSDTPELAFGESLLTSGSTRQPGLVQAVDVTPTVLEALGLDDSMAALSGAPISATPGPAAASARVDHLLDVARKALLITRVSAPFSAQLVLVQAALFVAAAIILTRTGRSDRAPLRPALRVLRVAALALAAAPVASFLTGLVPWWRSATPSTAFWWVTIGWVVAITVLALAGPWRRRPLGPAGVVAAVTVLVLVVDACTGSTLVIDSPMGAHRILAARFYGMSNQAFALLTAGGLLLAVVIADELLRRGRRTAAVWSVAALGLLLVVVDGMPGLGSDFGGPPPLILAFSLLTIQVSGRKVRWRTIAIICLAGALAVGGIAGLDWLRPASERTHLGRFFATVLDGGLWDVVYRKLEVNLRVLTSWRYLVLAIGGVALTALVVTGPHPRRGDLLGKGSPMAGLRTAVPLLKPAVAAIGLALTVGFLINDSGIVVPATGIALAVPCLVAAAAQWRLGAPDGQVVDPEGEAVAGPPGQAAPATV</sequence>
<feature type="transmembrane region" description="Helical" evidence="1">
    <location>
        <begin position="616"/>
        <end position="637"/>
    </location>
</feature>
<dbReference type="Gene3D" id="3.40.720.10">
    <property type="entry name" value="Alkaline Phosphatase, subunit A"/>
    <property type="match status" value="1"/>
</dbReference>
<dbReference type="OrthoDB" id="3264110at2"/>
<evidence type="ECO:0000313" key="3">
    <source>
        <dbReference type="EMBL" id="GEP68902.1"/>
    </source>
</evidence>
<evidence type="ECO:0000256" key="1">
    <source>
        <dbReference type="SAM" id="Phobius"/>
    </source>
</evidence>
<feature type="transmembrane region" description="Helical" evidence="1">
    <location>
        <begin position="565"/>
        <end position="586"/>
    </location>
</feature>
<accession>A0A512PCP7</accession>
<feature type="transmembrane region" description="Helical" evidence="1">
    <location>
        <begin position="496"/>
        <end position="517"/>
    </location>
</feature>
<feature type="transmembrane region" description="Helical" evidence="1">
    <location>
        <begin position="742"/>
        <end position="761"/>
    </location>
</feature>
<feature type="transmembrane region" description="Helical" evidence="1">
    <location>
        <begin position="716"/>
        <end position="736"/>
    </location>
</feature>
<comment type="caution">
    <text evidence="3">The sequence shown here is derived from an EMBL/GenBank/DDBJ whole genome shotgun (WGS) entry which is preliminary data.</text>
</comment>
<proteinExistence type="predicted"/>
<feature type="transmembrane region" description="Helical" evidence="1">
    <location>
        <begin position="537"/>
        <end position="558"/>
    </location>
</feature>
<keyword evidence="1" id="KW-0472">Membrane</keyword>
<feature type="transmembrane region" description="Helical" evidence="1">
    <location>
        <begin position="676"/>
        <end position="695"/>
    </location>
</feature>
<evidence type="ECO:0000313" key="4">
    <source>
        <dbReference type="Proteomes" id="UP000321798"/>
    </source>
</evidence>
<reference evidence="3 4" key="1">
    <citation type="submission" date="2019-07" db="EMBL/GenBank/DDBJ databases">
        <title>Whole genome shotgun sequence of Cellulomonas soli NBRC 109434.</title>
        <authorList>
            <person name="Hosoyama A."/>
            <person name="Uohara A."/>
            <person name="Ohji S."/>
            <person name="Ichikawa N."/>
        </authorList>
    </citation>
    <scope>NUCLEOTIDE SEQUENCE [LARGE SCALE GENOMIC DNA]</scope>
    <source>
        <strain evidence="3 4">NBRC 109434</strain>
    </source>
</reference>
<dbReference type="EMBL" id="BKAL01000004">
    <property type="protein sequence ID" value="GEP68902.1"/>
    <property type="molecule type" value="Genomic_DNA"/>
</dbReference>